<name>A0ABQ8AYG2_BRANA</name>
<evidence type="ECO:0000313" key="1">
    <source>
        <dbReference type="EMBL" id="KAH0897594.1"/>
    </source>
</evidence>
<dbReference type="EMBL" id="JAGKQM010000012">
    <property type="protein sequence ID" value="KAH0897594.1"/>
    <property type="molecule type" value="Genomic_DNA"/>
</dbReference>
<sequence length="209" mass="23294">MSRKMKLCASGLRDRIEFQEADGGGLRTGASCSWDLEKICNWFAVKGPVRSSSAKLRFVSTKPALLGDGGDKGRTYRLSVLEPLLRVVLPNSRTLLRFHFVFMIAVCSVNSDGHYLTTRGVDRHVHKVQFVSAFMIMHLQVTRTLFFPYVSDTELQSSTLVHLIEVSRRALTVGRDRTMQLHKVDKAEKLDGGEGGKRGESLVARTLGV</sequence>
<reference evidence="1 2" key="1">
    <citation type="submission" date="2021-05" db="EMBL/GenBank/DDBJ databases">
        <title>Genome Assembly of Synthetic Allotetraploid Brassica napus Reveals Homoeologous Exchanges between Subgenomes.</title>
        <authorList>
            <person name="Davis J.T."/>
        </authorList>
    </citation>
    <scope>NUCLEOTIDE SEQUENCE [LARGE SCALE GENOMIC DNA]</scope>
    <source>
        <strain evidence="2">cv. Da-Ae</strain>
        <tissue evidence="1">Seedling</tissue>
    </source>
</reference>
<dbReference type="Proteomes" id="UP000824890">
    <property type="component" value="Unassembled WGS sequence"/>
</dbReference>
<protein>
    <submittedName>
        <fullName evidence="1">Uncharacterized protein</fullName>
    </submittedName>
</protein>
<gene>
    <name evidence="1" type="ORF">HID58_047162</name>
</gene>
<keyword evidence="2" id="KW-1185">Reference proteome</keyword>
<organism evidence="1 2">
    <name type="scientific">Brassica napus</name>
    <name type="common">Rape</name>
    <dbReference type="NCBI Taxonomy" id="3708"/>
    <lineage>
        <taxon>Eukaryota</taxon>
        <taxon>Viridiplantae</taxon>
        <taxon>Streptophyta</taxon>
        <taxon>Embryophyta</taxon>
        <taxon>Tracheophyta</taxon>
        <taxon>Spermatophyta</taxon>
        <taxon>Magnoliopsida</taxon>
        <taxon>eudicotyledons</taxon>
        <taxon>Gunneridae</taxon>
        <taxon>Pentapetalae</taxon>
        <taxon>rosids</taxon>
        <taxon>malvids</taxon>
        <taxon>Brassicales</taxon>
        <taxon>Brassicaceae</taxon>
        <taxon>Brassiceae</taxon>
        <taxon>Brassica</taxon>
    </lineage>
</organism>
<proteinExistence type="predicted"/>
<accession>A0ABQ8AYG2</accession>
<comment type="caution">
    <text evidence="1">The sequence shown here is derived from an EMBL/GenBank/DDBJ whole genome shotgun (WGS) entry which is preliminary data.</text>
</comment>
<evidence type="ECO:0000313" key="2">
    <source>
        <dbReference type="Proteomes" id="UP000824890"/>
    </source>
</evidence>